<dbReference type="Gene3D" id="3.30.70.100">
    <property type="match status" value="2"/>
</dbReference>
<name>A0A9P4QLK7_9PLEO</name>
<dbReference type="SUPFAM" id="SSF54909">
    <property type="entry name" value="Dimeric alpha+beta barrel"/>
    <property type="match status" value="1"/>
</dbReference>
<comment type="caution">
    <text evidence="1">The sequence shown here is derived from an EMBL/GenBank/DDBJ whole genome shotgun (WGS) entry which is preliminary data.</text>
</comment>
<dbReference type="EMBL" id="ML996268">
    <property type="protein sequence ID" value="KAF2728739.1"/>
    <property type="molecule type" value="Genomic_DNA"/>
</dbReference>
<dbReference type="InterPro" id="IPR011008">
    <property type="entry name" value="Dimeric_a/b-barrel"/>
</dbReference>
<sequence length="210" mass="24099">MTVTELALLRILPPTTADDASVRSKLAKAKDVMEKFSGNHFHYLQQVEDPALIYVVGEWESAEQHVKEFIPTDDNQSLLKELEKELAVEWLIHFDAPHSALPLPKSAEDKYNGVTYSVNRHFVKEGQRKTLEAFFEENKHHLQDFITEGKIGGGYRVDCEDKKEEFVLISPWKDVDQHYAFAKTEGFAKYAKIKDYIDGAEIKHAKIYSV</sequence>
<evidence type="ECO:0008006" key="3">
    <source>
        <dbReference type="Google" id="ProtNLM"/>
    </source>
</evidence>
<dbReference type="AlphaFoldDB" id="A0A9P4QLK7"/>
<reference evidence="1" key="1">
    <citation type="journal article" date="2020" name="Stud. Mycol.">
        <title>101 Dothideomycetes genomes: a test case for predicting lifestyles and emergence of pathogens.</title>
        <authorList>
            <person name="Haridas S."/>
            <person name="Albert R."/>
            <person name="Binder M."/>
            <person name="Bloem J."/>
            <person name="Labutti K."/>
            <person name="Salamov A."/>
            <person name="Andreopoulos B."/>
            <person name="Baker S."/>
            <person name="Barry K."/>
            <person name="Bills G."/>
            <person name="Bluhm B."/>
            <person name="Cannon C."/>
            <person name="Castanera R."/>
            <person name="Culley D."/>
            <person name="Daum C."/>
            <person name="Ezra D."/>
            <person name="Gonzalez J."/>
            <person name="Henrissat B."/>
            <person name="Kuo A."/>
            <person name="Liang C."/>
            <person name="Lipzen A."/>
            <person name="Lutzoni F."/>
            <person name="Magnuson J."/>
            <person name="Mondo S."/>
            <person name="Nolan M."/>
            <person name="Ohm R."/>
            <person name="Pangilinan J."/>
            <person name="Park H.-J."/>
            <person name="Ramirez L."/>
            <person name="Alfaro M."/>
            <person name="Sun H."/>
            <person name="Tritt A."/>
            <person name="Yoshinaga Y."/>
            <person name="Zwiers L.-H."/>
            <person name="Turgeon B."/>
            <person name="Goodwin S."/>
            <person name="Spatafora J."/>
            <person name="Crous P."/>
            <person name="Grigoriev I."/>
        </authorList>
    </citation>
    <scope>NUCLEOTIDE SEQUENCE</scope>
    <source>
        <strain evidence="1">CBS 125425</strain>
    </source>
</reference>
<organism evidence="1 2">
    <name type="scientific">Polyplosphaeria fusca</name>
    <dbReference type="NCBI Taxonomy" id="682080"/>
    <lineage>
        <taxon>Eukaryota</taxon>
        <taxon>Fungi</taxon>
        <taxon>Dikarya</taxon>
        <taxon>Ascomycota</taxon>
        <taxon>Pezizomycotina</taxon>
        <taxon>Dothideomycetes</taxon>
        <taxon>Pleosporomycetidae</taxon>
        <taxon>Pleosporales</taxon>
        <taxon>Tetraplosphaeriaceae</taxon>
        <taxon>Polyplosphaeria</taxon>
    </lineage>
</organism>
<protein>
    <recommendedName>
        <fullName evidence="3">ABM domain-containing protein</fullName>
    </recommendedName>
</protein>
<evidence type="ECO:0000313" key="1">
    <source>
        <dbReference type="EMBL" id="KAF2728739.1"/>
    </source>
</evidence>
<gene>
    <name evidence="1" type="ORF">EJ04DRAFT_516400</name>
</gene>
<evidence type="ECO:0000313" key="2">
    <source>
        <dbReference type="Proteomes" id="UP000799444"/>
    </source>
</evidence>
<keyword evidence="2" id="KW-1185">Reference proteome</keyword>
<dbReference type="PANTHER" id="PTHR42052:SF1">
    <property type="entry name" value="ABM DOMAIN-CONTAINING PROTEIN"/>
    <property type="match status" value="1"/>
</dbReference>
<accession>A0A9P4QLK7</accession>
<proteinExistence type="predicted"/>
<dbReference type="Proteomes" id="UP000799444">
    <property type="component" value="Unassembled WGS sequence"/>
</dbReference>
<dbReference type="OrthoDB" id="3542212at2759"/>
<dbReference type="PANTHER" id="PTHR42052">
    <property type="entry name" value="ABM DOMAIN-CONTAINING PROTEIN"/>
    <property type="match status" value="1"/>
</dbReference>